<evidence type="ECO:0000313" key="2">
    <source>
        <dbReference type="EMBL" id="TBU01059.1"/>
    </source>
</evidence>
<evidence type="ECO:0000256" key="1">
    <source>
        <dbReference type="SAM" id="Phobius"/>
    </source>
</evidence>
<accession>A0A4Q9L131</accession>
<comment type="caution">
    <text evidence="2">The sequence shown here is derived from an EMBL/GenBank/DDBJ whole genome shotgun (WGS) entry which is preliminary data.</text>
</comment>
<keyword evidence="1" id="KW-0472">Membrane</keyword>
<gene>
    <name evidence="2" type="ORF">CWI36_1451p0010</name>
</gene>
<dbReference type="EMBL" id="PITI01001451">
    <property type="protein sequence ID" value="TBU01059.1"/>
    <property type="molecule type" value="Genomic_DNA"/>
</dbReference>
<reference evidence="2 3" key="1">
    <citation type="submission" date="2017-12" db="EMBL/GenBank/DDBJ databases">
        <authorList>
            <person name="Pombert J.-F."/>
            <person name="Haag K.L."/>
            <person name="Ebert D."/>
        </authorList>
    </citation>
    <scope>NUCLEOTIDE SEQUENCE [LARGE SCALE GENOMIC DNA]</scope>
    <source>
        <strain evidence="2">BE-OM-2</strain>
    </source>
</reference>
<sequence>MRGSVRKLQNYSFIFCLLAMFILRGNLYTIEEFDKAISTKFKEMYQVNEEILKYFSDSDFYDIRIKDCCMPLELIELLSDLIRSSNTTFFNIFIEYRCKMLRSSKNPENENIFELKKFGANNFAFGINYIDKKNRAPLYKRLQIGVSKKYLKHLLNTLFKVTLVFRKFYTNIIEFANYCYRCSNANYRFMIFDPELGFRNIVGFPDKKILGRYKKSNITYKQVLHTKLKFSGKLSRHSGGMEDVESILKEKNEIFLKLQGKYDIKSYWRFLNTLPNAELSVESNTDIFSYNLKIFSSLARQRPCKEVAICSIGELLVEKDYFIECRLLSENSIKENDFKREYSYNSNFNDQICILKLYFLQNNNEEKIFRLYSSLFKTNEYFEIFTDGEYNITRVVDNVEKSWPSERNASLNEYEWALIVILGEIWLRM</sequence>
<dbReference type="VEuPathDB" id="MicrosporidiaDB:CWI36_1451p0010"/>
<protein>
    <submittedName>
        <fullName evidence="2">Uncharacterized protein</fullName>
    </submittedName>
</protein>
<keyword evidence="1" id="KW-0812">Transmembrane</keyword>
<feature type="transmembrane region" description="Helical" evidence="1">
    <location>
        <begin position="12"/>
        <end position="30"/>
    </location>
</feature>
<dbReference type="Proteomes" id="UP000291404">
    <property type="component" value="Unassembled WGS sequence"/>
</dbReference>
<organism evidence="2 3">
    <name type="scientific">Hamiltosporidium magnivora</name>
    <dbReference type="NCBI Taxonomy" id="148818"/>
    <lineage>
        <taxon>Eukaryota</taxon>
        <taxon>Fungi</taxon>
        <taxon>Fungi incertae sedis</taxon>
        <taxon>Microsporidia</taxon>
        <taxon>Dubosqiidae</taxon>
        <taxon>Hamiltosporidium</taxon>
    </lineage>
</organism>
<keyword evidence="1" id="KW-1133">Transmembrane helix</keyword>
<name>A0A4Q9L131_9MICR</name>
<keyword evidence="3" id="KW-1185">Reference proteome</keyword>
<proteinExistence type="predicted"/>
<evidence type="ECO:0000313" key="3">
    <source>
        <dbReference type="Proteomes" id="UP000291404"/>
    </source>
</evidence>
<dbReference type="VEuPathDB" id="MicrosporidiaDB:CWI39_0103p0030"/>
<dbReference type="AlphaFoldDB" id="A0A4Q9L131"/>